<reference evidence="2 3" key="1">
    <citation type="submission" date="2016-10" db="EMBL/GenBank/DDBJ databases">
        <title>Comparative genome analysis of multiple Pseudomonas spp. focuses on biocontrol and plant growth promoting traits.</title>
        <authorList>
            <person name="Tao X.-Y."/>
            <person name="Taylor C.G."/>
        </authorList>
    </citation>
    <scope>NUCLEOTIDE SEQUENCE [LARGE SCALE GENOMIC DNA]</scope>
    <source>
        <strain evidence="2 3">36G2</strain>
    </source>
</reference>
<comment type="caution">
    <text evidence="2">The sequence shown here is derived from an EMBL/GenBank/DDBJ whole genome shotgun (WGS) entry which is preliminary data.</text>
</comment>
<dbReference type="AlphaFoldDB" id="A0A423P9R8"/>
<dbReference type="EMBL" id="MOBZ01000004">
    <property type="protein sequence ID" value="ROO12126.1"/>
    <property type="molecule type" value="Genomic_DNA"/>
</dbReference>
<dbReference type="Proteomes" id="UP000283619">
    <property type="component" value="Unassembled WGS sequence"/>
</dbReference>
<proteinExistence type="predicted"/>
<evidence type="ECO:0000313" key="3">
    <source>
        <dbReference type="Proteomes" id="UP000283619"/>
    </source>
</evidence>
<feature type="transmembrane region" description="Helical" evidence="1">
    <location>
        <begin position="25"/>
        <end position="47"/>
    </location>
</feature>
<name>A0A423P9R8_PSEFL</name>
<protein>
    <recommendedName>
        <fullName evidence="4">Phage abortive infection protein</fullName>
    </recommendedName>
</protein>
<evidence type="ECO:0000313" key="2">
    <source>
        <dbReference type="EMBL" id="ROO12126.1"/>
    </source>
</evidence>
<organism evidence="2 3">
    <name type="scientific">Pseudomonas fluorescens</name>
    <dbReference type="NCBI Taxonomy" id="294"/>
    <lineage>
        <taxon>Bacteria</taxon>
        <taxon>Pseudomonadati</taxon>
        <taxon>Pseudomonadota</taxon>
        <taxon>Gammaproteobacteria</taxon>
        <taxon>Pseudomonadales</taxon>
        <taxon>Pseudomonadaceae</taxon>
        <taxon>Pseudomonas</taxon>
    </lineage>
</organism>
<keyword evidence="1" id="KW-0812">Transmembrane</keyword>
<evidence type="ECO:0008006" key="4">
    <source>
        <dbReference type="Google" id="ProtNLM"/>
    </source>
</evidence>
<keyword evidence="1" id="KW-1133">Transmembrane helix</keyword>
<sequence length="332" mass="38483">MFRFLYRTSSDETADAIPSLNIGRVICLCMASIAFVIVLYSVALVLLTWPIDEISISKSGTFGDSFGVLNALFTGLGFAGLLITIFLQREDLRLTRSELSETRKEIKFQSVTFQQQQFEDSFYRVLALYKDNLSKLSIRKDGLSEGAVQGVDALSYLIYKFEGAWSKCNLSDFPESEDEKDEYIYTLYKVCRSIFVRQSRYVETLNALLVMIDEDCFSLERRECYWRILASQLTVYEVKYLFYQAFLMPDYKSLRVALLSSLTFRDRFFMSGISEGHRKSFENLWGVKMPRSAENYSTPLSADRFKLAHKRISKRIAIQRSLMRKTSEEVRQ</sequence>
<accession>A0A423P9R8</accession>
<keyword evidence="1" id="KW-0472">Membrane</keyword>
<feature type="transmembrane region" description="Helical" evidence="1">
    <location>
        <begin position="67"/>
        <end position="87"/>
    </location>
</feature>
<gene>
    <name evidence="2" type="ORF">BK673_06165</name>
</gene>
<evidence type="ECO:0000256" key="1">
    <source>
        <dbReference type="SAM" id="Phobius"/>
    </source>
</evidence>